<dbReference type="EMBL" id="JAKWBI020000240">
    <property type="protein sequence ID" value="KAJ2898193.1"/>
    <property type="molecule type" value="Genomic_DNA"/>
</dbReference>
<evidence type="ECO:0000313" key="8">
    <source>
        <dbReference type="Proteomes" id="UP001201980"/>
    </source>
</evidence>
<organism evidence="7 8">
    <name type="scientific">Zalerion maritima</name>
    <dbReference type="NCBI Taxonomy" id="339359"/>
    <lineage>
        <taxon>Eukaryota</taxon>
        <taxon>Fungi</taxon>
        <taxon>Dikarya</taxon>
        <taxon>Ascomycota</taxon>
        <taxon>Pezizomycotina</taxon>
        <taxon>Sordariomycetes</taxon>
        <taxon>Lulworthiomycetidae</taxon>
        <taxon>Lulworthiales</taxon>
        <taxon>Lulworthiaceae</taxon>
        <taxon>Zalerion</taxon>
    </lineage>
</organism>
<sequence>MDADYYALPMALDLSAFVPSGGLETDTGACTDAIVSLLKEVTLSKPGGSKISITWSAAIEATCYQLFSARDLERNLAFFCDRAHANIWFNSLEELVFQDEILLDDSISVGRSGAGDDNKVWRRLEAIQAAYLVCLIQNWEGSKLSKRRVRSHRRAVVLGAARGFGLGTVTRGQLRIEDISDFRWADFILLETLIRTGTYIFLLDSAFVIFHNSPPRLLVPEIRMSLACPDDCFQAPSVEECFVLLRVWTCSQPYQASLSVSETVEMLCGTSVIEEGLYERLGGLSILNMFTLITGKSSGWHVEGGKRLTLISHKAIHSLVFHFQTSLASHTELSHIQMGLNQWMLPWTQADHHNKGNHSEPCAPQDMWKRTGFMRHADEFRLLAEVTLNNMKHPLESGDSCISSLDTGNTRAAGLTYDESDMKQVRNLASAFQNLSFI</sequence>
<keyword evidence="4" id="KW-0863">Zinc-finger</keyword>
<evidence type="ECO:0000256" key="3">
    <source>
        <dbReference type="ARBA" id="ARBA00022737"/>
    </source>
</evidence>
<dbReference type="Proteomes" id="UP001201980">
    <property type="component" value="Unassembled WGS sequence"/>
</dbReference>
<name>A0AAD5RMZ6_9PEZI</name>
<evidence type="ECO:0000313" key="7">
    <source>
        <dbReference type="EMBL" id="KAJ2898193.1"/>
    </source>
</evidence>
<comment type="subcellular location">
    <subcellularLocation>
        <location evidence="1">Nucleus</location>
    </subcellularLocation>
</comment>
<keyword evidence="2" id="KW-0479">Metal-binding</keyword>
<keyword evidence="6" id="KW-0539">Nucleus</keyword>
<gene>
    <name evidence="7" type="ORF">MKZ38_004119</name>
</gene>
<proteinExistence type="predicted"/>
<evidence type="ECO:0000256" key="5">
    <source>
        <dbReference type="ARBA" id="ARBA00022833"/>
    </source>
</evidence>
<evidence type="ECO:0000256" key="6">
    <source>
        <dbReference type="ARBA" id="ARBA00023242"/>
    </source>
</evidence>
<dbReference type="AlphaFoldDB" id="A0AAD5RMZ6"/>
<dbReference type="GO" id="GO:0005634">
    <property type="term" value="C:nucleus"/>
    <property type="evidence" value="ECO:0007669"/>
    <property type="project" value="UniProtKB-SubCell"/>
</dbReference>
<keyword evidence="3" id="KW-0677">Repeat</keyword>
<keyword evidence="8" id="KW-1185">Reference proteome</keyword>
<dbReference type="GO" id="GO:0000785">
    <property type="term" value="C:chromatin"/>
    <property type="evidence" value="ECO:0007669"/>
    <property type="project" value="TreeGrafter"/>
</dbReference>
<reference evidence="7" key="1">
    <citation type="submission" date="2022-07" db="EMBL/GenBank/DDBJ databases">
        <title>Draft genome sequence of Zalerion maritima ATCC 34329, a (micro)plastics degrading marine fungus.</title>
        <authorList>
            <person name="Paco A."/>
            <person name="Goncalves M.F.M."/>
            <person name="Rocha-Santos T.A.P."/>
            <person name="Alves A."/>
        </authorList>
    </citation>
    <scope>NUCLEOTIDE SEQUENCE</scope>
    <source>
        <strain evidence="7">ATCC 34329</strain>
    </source>
</reference>
<dbReference type="GO" id="GO:0000981">
    <property type="term" value="F:DNA-binding transcription factor activity, RNA polymerase II-specific"/>
    <property type="evidence" value="ECO:0007669"/>
    <property type="project" value="InterPro"/>
</dbReference>
<dbReference type="GO" id="GO:0000978">
    <property type="term" value="F:RNA polymerase II cis-regulatory region sequence-specific DNA binding"/>
    <property type="evidence" value="ECO:0007669"/>
    <property type="project" value="InterPro"/>
</dbReference>
<dbReference type="GO" id="GO:0008270">
    <property type="term" value="F:zinc ion binding"/>
    <property type="evidence" value="ECO:0007669"/>
    <property type="project" value="UniProtKB-KW"/>
</dbReference>
<dbReference type="PANTHER" id="PTHR40626:SF3">
    <property type="entry name" value="TRANSCRIPTION FACTOR WITH C2H2 AND ZN(2)-CYS(6) DNA BINDING DOMAIN (EUROFUNG)-RELATED"/>
    <property type="match status" value="1"/>
</dbReference>
<evidence type="ECO:0000256" key="1">
    <source>
        <dbReference type="ARBA" id="ARBA00004123"/>
    </source>
</evidence>
<keyword evidence="5" id="KW-0862">Zinc</keyword>
<dbReference type="InterPro" id="IPR051059">
    <property type="entry name" value="VerF-like"/>
</dbReference>
<dbReference type="PANTHER" id="PTHR40626">
    <property type="entry name" value="MIP31509P"/>
    <property type="match status" value="1"/>
</dbReference>
<comment type="caution">
    <text evidence="7">The sequence shown here is derived from an EMBL/GenBank/DDBJ whole genome shotgun (WGS) entry which is preliminary data.</text>
</comment>
<accession>A0AAD5RMZ6</accession>
<protein>
    <submittedName>
        <fullName evidence="7">Uncharacterized protein</fullName>
    </submittedName>
</protein>
<evidence type="ECO:0000256" key="2">
    <source>
        <dbReference type="ARBA" id="ARBA00022723"/>
    </source>
</evidence>
<evidence type="ECO:0000256" key="4">
    <source>
        <dbReference type="ARBA" id="ARBA00022771"/>
    </source>
</evidence>